<comment type="caution">
    <text evidence="1">The sequence shown here is derived from an EMBL/GenBank/DDBJ whole genome shotgun (WGS) entry which is preliminary data.</text>
</comment>
<organism evidence="1 3">
    <name type="scientific">Nonlabens ulvanivorans</name>
    <name type="common">Persicivirga ulvanivorans</name>
    <dbReference type="NCBI Taxonomy" id="906888"/>
    <lineage>
        <taxon>Bacteria</taxon>
        <taxon>Pseudomonadati</taxon>
        <taxon>Bacteroidota</taxon>
        <taxon>Flavobacteriia</taxon>
        <taxon>Flavobacteriales</taxon>
        <taxon>Flavobacteriaceae</taxon>
        <taxon>Nonlabens</taxon>
    </lineage>
</organism>
<protein>
    <recommendedName>
        <fullName evidence="5">Lipoprotein</fullName>
    </recommendedName>
</protein>
<dbReference type="Proteomes" id="UP000239997">
    <property type="component" value="Unassembled WGS sequence"/>
</dbReference>
<keyword evidence="4" id="KW-1185">Reference proteome</keyword>
<evidence type="ECO:0000313" key="4">
    <source>
        <dbReference type="Proteomes" id="UP000239997"/>
    </source>
</evidence>
<dbReference type="OrthoDB" id="1145245at2"/>
<sequence>MKKLLLLSVFTLLFVSCKDSVETEVPEEKAFDYKAYLLRNNDENIPTFEFPANAPSKNIFKIIDNYTQQECFDGFRFNYKIGAYKVQCFAAEFCHNPPPPSNPTRLSFEINDKNGLWFNYKIIKPNQVKDQSLIFLNTIERDYKRFIIRFKVDSKSDALITEIILEDIIEAYLTFSSSLFKQEYGKPIHKASQSDLNDFKRKHGMLIVFYDIESLRVPPPPPPASEINNEF</sequence>
<evidence type="ECO:0000313" key="1">
    <source>
        <dbReference type="EMBL" id="KEZ93617.1"/>
    </source>
</evidence>
<reference evidence="1 3" key="1">
    <citation type="submission" date="2014-07" db="EMBL/GenBank/DDBJ databases">
        <title>Draft genome sequence of Nonlabens ulvanivorans, an ulvan degrading bacterium.</title>
        <authorList>
            <person name="Kopel M."/>
            <person name="Helbert W."/>
            <person name="Henrissat B."/>
            <person name="Doniger T."/>
            <person name="Banin E."/>
        </authorList>
    </citation>
    <scope>NUCLEOTIDE SEQUENCE [LARGE SCALE GENOMIC DNA]</scope>
    <source>
        <strain evidence="1 3">PLR</strain>
    </source>
</reference>
<evidence type="ECO:0008006" key="5">
    <source>
        <dbReference type="Google" id="ProtNLM"/>
    </source>
</evidence>
<dbReference type="EMBL" id="JPJI01000026">
    <property type="protein sequence ID" value="KEZ93617.1"/>
    <property type="molecule type" value="Genomic_DNA"/>
</dbReference>
<proteinExistence type="predicted"/>
<name>A0A084JXD3_NONUL</name>
<dbReference type="RefSeq" id="WP_036581135.1">
    <property type="nucleotide sequence ID" value="NZ_JPJI01000026.1"/>
</dbReference>
<accession>A0A084JXD3</accession>
<reference evidence="2 4" key="2">
    <citation type="submission" date="2018-03" db="EMBL/GenBank/DDBJ databases">
        <title>Genomic Encyclopedia of Archaeal and Bacterial Type Strains, Phase II (KMG-II): from individual species to whole genera.</title>
        <authorList>
            <person name="Goeker M."/>
        </authorList>
    </citation>
    <scope>NUCLEOTIDE SEQUENCE [LARGE SCALE GENOMIC DNA]</scope>
    <source>
        <strain evidence="2 4">DSM 22727</strain>
    </source>
</reference>
<dbReference type="Proteomes" id="UP000028531">
    <property type="component" value="Unassembled WGS sequence"/>
</dbReference>
<gene>
    <name evidence="1" type="ORF">IL45_05270</name>
    <name evidence="2" type="ORF">LY02_01233</name>
</gene>
<dbReference type="EMBL" id="PVNA01000002">
    <property type="protein sequence ID" value="PRX14203.1"/>
    <property type="molecule type" value="Genomic_DNA"/>
</dbReference>
<dbReference type="AlphaFoldDB" id="A0A084JXD3"/>
<dbReference type="PROSITE" id="PS51257">
    <property type="entry name" value="PROKAR_LIPOPROTEIN"/>
    <property type="match status" value="1"/>
</dbReference>
<evidence type="ECO:0000313" key="3">
    <source>
        <dbReference type="Proteomes" id="UP000028531"/>
    </source>
</evidence>
<evidence type="ECO:0000313" key="2">
    <source>
        <dbReference type="EMBL" id="PRX14203.1"/>
    </source>
</evidence>